<feature type="compositionally biased region" description="Basic and acidic residues" evidence="1">
    <location>
        <begin position="131"/>
        <end position="143"/>
    </location>
</feature>
<name>B7ZR79_XENLA</name>
<dbReference type="EMBL" id="BC170072">
    <property type="protein sequence ID" value="AAI70072.1"/>
    <property type="molecule type" value="mRNA"/>
</dbReference>
<dbReference type="PANTHER" id="PTHR47306">
    <property type="entry name" value="SI:CH211-178J18.4-RELATED"/>
    <property type="match status" value="1"/>
</dbReference>
<dbReference type="AlphaFoldDB" id="B7ZR79"/>
<evidence type="ECO:0000256" key="1">
    <source>
        <dbReference type="SAM" id="MobiDB-lite"/>
    </source>
</evidence>
<evidence type="ECO:0000313" key="2">
    <source>
        <dbReference type="EMBL" id="AAI70072.1"/>
    </source>
</evidence>
<protein>
    <submittedName>
        <fullName evidence="2">Uncharacterized protein</fullName>
    </submittedName>
</protein>
<reference evidence="2" key="1">
    <citation type="submission" date="2008-11" db="EMBL/GenBank/DDBJ databases">
        <authorList>
            <consortium name="NIH - Xenopus Gene Collection (XGC) project"/>
        </authorList>
    </citation>
    <scope>NUCLEOTIDE SEQUENCE [LARGE SCALE MRNA]</scope>
    <source>
        <tissue evidence="2">Gastrula</tissue>
    </source>
</reference>
<sequence>MASSRSQNRHALACKFCLRIQESLSVHLRRSCMKGAKPEEIDRLVSEARVNMRQILKGLSVVEYDELDCKESDPQDFFVQFLERNGCYIRGKPVQPTSSPILKTFDAMEQQQQGFKSKAVENRNIVSSTEETNKEEPKLKSITEDDVGSPDLSTNGVQEDAIVKEEEEMETRGPDQGQDFDCGESEELQRRMKEAGMYRKHPIDSKVLVVFQKYIKSSSDDAKRTRGVAKIARFLYFMDPSEPSLNFLLNLPKTHDFFEKLQSLGNKTTTLLDYLDHIEWFVIFVLFQNDHQLHDRCQHFLYVLQNYIYKRLRRRLAEEAREKEYRLLFGEAESPEELNWILLYRQKAIDDMVARAELMKLLTSYPQPSTSSRYDDDSTITPAIKKPGELAQKGVKAVPKESKDDTYNKFKEVYPLNLDSNPPKLKKGVAFSAVHGQYCYDKWRKAQNKMRVDHITGHFKTRFPREEEVKRIIRSKGWKLNLPRLKDIMDNCKAQLR</sequence>
<proteinExistence type="evidence at transcript level"/>
<accession>B7ZR79</accession>
<dbReference type="PANTHER" id="PTHR47306:SF2">
    <property type="entry name" value="CORE-BINDING (CB) DOMAIN-CONTAINING PROTEIN"/>
    <property type="match status" value="1"/>
</dbReference>
<feature type="region of interest" description="Disordered" evidence="1">
    <location>
        <begin position="125"/>
        <end position="155"/>
    </location>
</feature>
<organism evidence="2">
    <name type="scientific">Xenopus laevis</name>
    <name type="common">African clawed frog</name>
    <dbReference type="NCBI Taxonomy" id="8355"/>
    <lineage>
        <taxon>Eukaryota</taxon>
        <taxon>Metazoa</taxon>
        <taxon>Chordata</taxon>
        <taxon>Craniata</taxon>
        <taxon>Vertebrata</taxon>
        <taxon>Euteleostomi</taxon>
        <taxon>Amphibia</taxon>
        <taxon>Batrachia</taxon>
        <taxon>Anura</taxon>
        <taxon>Pipoidea</taxon>
        <taxon>Pipidae</taxon>
        <taxon>Xenopodinae</taxon>
        <taxon>Xenopus</taxon>
        <taxon>Xenopus</taxon>
    </lineage>
</organism>